<feature type="compositionally biased region" description="Basic and acidic residues" evidence="1">
    <location>
        <begin position="100"/>
        <end position="114"/>
    </location>
</feature>
<feature type="compositionally biased region" description="Basic and acidic residues" evidence="1">
    <location>
        <begin position="122"/>
        <end position="153"/>
    </location>
</feature>
<sequence length="212" mass="22263">MSDKPATSNTPGSAKPGPRTQVAKLAGLSSPTGASGAVGGGNLSPFSPRRASAALLGLKEGKKPTSGLHAEKGEKRGPKWFGQKGKVADSKLRMTTSQNIDEHADNEEKLKRIELGSSSPDDASKGADAHKHRDGESEAEEPHEPLESKREESATSSLDAGPKFDDVTKPSHLPSVLSRGALIDVSEDDRPTVMIKSPSSIKAERGVLSPRN</sequence>
<protein>
    <submittedName>
        <fullName evidence="2">Uncharacterized protein</fullName>
    </submittedName>
</protein>
<accession>A0A7S1XJ84</accession>
<proteinExistence type="predicted"/>
<feature type="region of interest" description="Disordered" evidence="1">
    <location>
        <begin position="1"/>
        <end position="212"/>
    </location>
</feature>
<dbReference type="AlphaFoldDB" id="A0A7S1XJ84"/>
<name>A0A7S1XJ84_9RHOD</name>
<evidence type="ECO:0000256" key="1">
    <source>
        <dbReference type="SAM" id="MobiDB-lite"/>
    </source>
</evidence>
<feature type="compositionally biased region" description="Basic and acidic residues" evidence="1">
    <location>
        <begin position="59"/>
        <end position="77"/>
    </location>
</feature>
<organism evidence="2">
    <name type="scientific">Erythrolobus australicus</name>
    <dbReference type="NCBI Taxonomy" id="1077150"/>
    <lineage>
        <taxon>Eukaryota</taxon>
        <taxon>Rhodophyta</taxon>
        <taxon>Bangiophyceae</taxon>
        <taxon>Porphyridiales</taxon>
        <taxon>Porphyridiaceae</taxon>
        <taxon>Erythrolobus</taxon>
    </lineage>
</organism>
<evidence type="ECO:0000313" key="2">
    <source>
        <dbReference type="EMBL" id="CAD9241021.1"/>
    </source>
</evidence>
<gene>
    <name evidence="2" type="ORF">EAUS1353_LOCUS2761</name>
</gene>
<feature type="compositionally biased region" description="Polar residues" evidence="1">
    <location>
        <begin position="1"/>
        <end position="12"/>
    </location>
</feature>
<reference evidence="2" key="1">
    <citation type="submission" date="2021-01" db="EMBL/GenBank/DDBJ databases">
        <authorList>
            <person name="Corre E."/>
            <person name="Pelletier E."/>
            <person name="Niang G."/>
            <person name="Scheremetjew M."/>
            <person name="Finn R."/>
            <person name="Kale V."/>
            <person name="Holt S."/>
            <person name="Cochrane G."/>
            <person name="Meng A."/>
            <person name="Brown T."/>
            <person name="Cohen L."/>
        </authorList>
    </citation>
    <scope>NUCLEOTIDE SEQUENCE</scope>
    <source>
        <strain evidence="2">CCMP3124</strain>
    </source>
</reference>
<dbReference type="EMBL" id="HBGI01004296">
    <property type="protein sequence ID" value="CAD9241021.1"/>
    <property type="molecule type" value="Transcribed_RNA"/>
</dbReference>